<keyword evidence="6" id="KW-1185">Reference proteome</keyword>
<dbReference type="PANTHER" id="PTHR10357">
    <property type="entry name" value="ALPHA-AMYLASE FAMILY MEMBER"/>
    <property type="match status" value="1"/>
</dbReference>
<gene>
    <name evidence="5" type="ORF">WMQ36_25210</name>
</gene>
<sequence length="566" mass="64932">MAGSGTWWKEEVVYQIYPRSFKDSNNDGIGDIRGITEKLDYLKELGITMLWICPIYQSPMDDNGYDISDYCALAPEFGTMEDLDELIAEAGRKGIKIILDLVINHTSDEHQWFREALEHPDSGFHDYYIFREGSKPPCNWRSIFGGSVWEKVEGRDEYYFHAFGKKQPDLNWENEKLRRQLYNMVNGWLEKGIAGFRIDAITFIKKDLSFADREPDGVDGLAKCTKGSRNQPGIGAFLKELKQETFDKHGCVTVAEAPGVPYEDLDEFIGPDGYFSMIFDFRYADLDIASGSEWFKRRSWNVRELGGKIMDSQMAVQKYGWSANFIENHDQPRATTKYLKEAQDDPQAVKMLAAMYFFLRGTPFIYQGQELGMVNFERQSPELFNDISSIDQYQRSLEEGLDPDEALRIVNLRSRDNARTPFPWDGSRYGGFSQSRPWLPMTMEYPVIHAEAQSGVQDSVLEFYKSMIQFRQHGPYRDCLIYGSIRPIESSGNVIAYERQKDDVTIWCYYNFSHTGTQERLPDDAAGAVGIWGNDTDAEIRDGMLCLKPFQAILLKQDVPQSGTHS</sequence>
<dbReference type="CDD" id="cd11333">
    <property type="entry name" value="AmyAc_SI_OligoGlu_DGase"/>
    <property type="match status" value="1"/>
</dbReference>
<dbReference type="InterPro" id="IPR006047">
    <property type="entry name" value="GH13_cat_dom"/>
</dbReference>
<dbReference type="EC" id="3.2.1.1" evidence="3"/>
<dbReference type="EMBL" id="JBBMFM010000164">
    <property type="protein sequence ID" value="MEQ2428263.1"/>
    <property type="molecule type" value="Genomic_DNA"/>
</dbReference>
<dbReference type="Gene3D" id="3.90.400.10">
    <property type="entry name" value="Oligo-1,6-glucosidase, Domain 2"/>
    <property type="match status" value="1"/>
</dbReference>
<evidence type="ECO:0000313" key="6">
    <source>
        <dbReference type="Proteomes" id="UP001454086"/>
    </source>
</evidence>
<keyword evidence="3" id="KW-0378">Hydrolase</keyword>
<evidence type="ECO:0000256" key="2">
    <source>
        <dbReference type="RuleBase" id="RU003615"/>
    </source>
</evidence>
<dbReference type="InterPro" id="IPR017853">
    <property type="entry name" value="GH"/>
</dbReference>
<evidence type="ECO:0000256" key="3">
    <source>
        <dbReference type="RuleBase" id="RU361134"/>
    </source>
</evidence>
<reference evidence="5 6" key="1">
    <citation type="submission" date="2024-03" db="EMBL/GenBank/DDBJ databases">
        <title>Human intestinal bacterial collection.</title>
        <authorList>
            <person name="Pauvert C."/>
            <person name="Hitch T.C.A."/>
            <person name="Clavel T."/>
        </authorList>
    </citation>
    <scope>NUCLEOTIDE SEQUENCE [LARGE SCALE GENOMIC DNA]</scope>
    <source>
        <strain evidence="5 6">CLA-SR-H021</strain>
    </source>
</reference>
<dbReference type="Gene3D" id="2.60.40.1180">
    <property type="entry name" value="Golgi alpha-mannosidase II"/>
    <property type="match status" value="1"/>
</dbReference>
<comment type="caution">
    <text evidence="5">The sequence shown here is derived from an EMBL/GenBank/DDBJ whole genome shotgun (WGS) entry which is preliminary data.</text>
</comment>
<dbReference type="Pfam" id="PF00128">
    <property type="entry name" value="Alpha-amylase"/>
    <property type="match status" value="1"/>
</dbReference>
<comment type="similarity">
    <text evidence="1 2">Belongs to the glycosyl hydrolase 13 family.</text>
</comment>
<dbReference type="Proteomes" id="UP001454086">
    <property type="component" value="Unassembled WGS sequence"/>
</dbReference>
<dbReference type="SUPFAM" id="SSF51445">
    <property type="entry name" value="(Trans)glycosidases"/>
    <property type="match status" value="1"/>
</dbReference>
<name>A0ABV1DD05_9FIRM</name>
<organism evidence="5 6">
    <name type="scientific">Enterocloster hominis</name>
    <name type="common">ex Hitch et al. 2024</name>
    <dbReference type="NCBI Taxonomy" id="1917870"/>
    <lineage>
        <taxon>Bacteria</taxon>
        <taxon>Bacillati</taxon>
        <taxon>Bacillota</taxon>
        <taxon>Clostridia</taxon>
        <taxon>Lachnospirales</taxon>
        <taxon>Lachnospiraceae</taxon>
        <taxon>Enterocloster</taxon>
    </lineage>
</organism>
<feature type="domain" description="Glycosyl hydrolase family 13 catalytic" evidence="4">
    <location>
        <begin position="15"/>
        <end position="419"/>
    </location>
</feature>
<comment type="catalytic activity">
    <reaction evidence="3">
        <text>Endohydrolysis of (1-&gt;4)-alpha-D-glucosidic linkages in polysaccharides containing three or more (1-&gt;4)-alpha-linked D-glucose units.</text>
        <dbReference type="EC" id="3.2.1.1"/>
    </reaction>
</comment>
<dbReference type="PANTHER" id="PTHR10357:SF179">
    <property type="entry name" value="NEUTRAL AND BASIC AMINO ACID TRANSPORT PROTEIN RBAT"/>
    <property type="match status" value="1"/>
</dbReference>
<dbReference type="SUPFAM" id="SSF51011">
    <property type="entry name" value="Glycosyl hydrolase domain"/>
    <property type="match status" value="1"/>
</dbReference>
<accession>A0ABV1DD05</accession>
<keyword evidence="3" id="KW-0119">Carbohydrate metabolism</keyword>
<dbReference type="InterPro" id="IPR006046">
    <property type="entry name" value="Alpha_amylase"/>
</dbReference>
<dbReference type="InterPro" id="IPR045857">
    <property type="entry name" value="O16G_dom_2"/>
</dbReference>
<evidence type="ECO:0000259" key="4">
    <source>
        <dbReference type="SMART" id="SM00642"/>
    </source>
</evidence>
<dbReference type="InterPro" id="IPR013780">
    <property type="entry name" value="Glyco_hydro_b"/>
</dbReference>
<evidence type="ECO:0000313" key="5">
    <source>
        <dbReference type="EMBL" id="MEQ2428263.1"/>
    </source>
</evidence>
<dbReference type="RefSeq" id="WP_008716197.1">
    <property type="nucleotide sequence ID" value="NZ_JBBMFM010000164.1"/>
</dbReference>
<keyword evidence="3" id="KW-0326">Glycosidase</keyword>
<dbReference type="SMART" id="SM00642">
    <property type="entry name" value="Aamy"/>
    <property type="match status" value="1"/>
</dbReference>
<proteinExistence type="inferred from homology"/>
<dbReference type="PRINTS" id="PR00110">
    <property type="entry name" value="ALPHAAMYLASE"/>
</dbReference>
<evidence type="ECO:0000256" key="1">
    <source>
        <dbReference type="ARBA" id="ARBA00008061"/>
    </source>
</evidence>
<dbReference type="Gene3D" id="3.20.20.80">
    <property type="entry name" value="Glycosidases"/>
    <property type="match status" value="1"/>
</dbReference>
<protein>
    <recommendedName>
        <fullName evidence="3">Alpha-amylase</fullName>
        <ecNumber evidence="3">3.2.1.1</ecNumber>
    </recommendedName>
</protein>